<protein>
    <submittedName>
        <fullName evidence="2">Uncharacterized protein</fullName>
    </submittedName>
</protein>
<gene>
    <name evidence="2" type="ORF">CFAM422_012967</name>
</gene>
<sequence>MEQGKFDKRKEEEKREEERGREKEERGGGQDRPEEEKKKQQDKDRQEFSERSGHGQGQAQDTLPDSSIFTKPVHGCISNKANV</sequence>
<comment type="caution">
    <text evidence="2">The sequence shown here is derived from an EMBL/GenBank/DDBJ whole genome shotgun (WGS) entry which is preliminary data.</text>
</comment>
<keyword evidence="3" id="KW-1185">Reference proteome</keyword>
<dbReference type="EMBL" id="QLNT01000034">
    <property type="protein sequence ID" value="KAF3056053.1"/>
    <property type="molecule type" value="Genomic_DNA"/>
</dbReference>
<evidence type="ECO:0000313" key="2">
    <source>
        <dbReference type="EMBL" id="KAF3056053.1"/>
    </source>
</evidence>
<feature type="compositionally biased region" description="Basic and acidic residues" evidence="1">
    <location>
        <begin position="1"/>
        <end position="53"/>
    </location>
</feature>
<proteinExistence type="predicted"/>
<dbReference type="Proteomes" id="UP000801864">
    <property type="component" value="Unassembled WGS sequence"/>
</dbReference>
<dbReference type="AlphaFoldDB" id="A0A9P4X403"/>
<accession>A0A9P4X403</accession>
<feature type="region of interest" description="Disordered" evidence="1">
    <location>
        <begin position="1"/>
        <end position="83"/>
    </location>
</feature>
<evidence type="ECO:0000313" key="3">
    <source>
        <dbReference type="Proteomes" id="UP000801864"/>
    </source>
</evidence>
<organism evidence="2 3">
    <name type="scientific">Trichoderma lentiforme</name>
    <dbReference type="NCBI Taxonomy" id="1567552"/>
    <lineage>
        <taxon>Eukaryota</taxon>
        <taxon>Fungi</taxon>
        <taxon>Dikarya</taxon>
        <taxon>Ascomycota</taxon>
        <taxon>Pezizomycotina</taxon>
        <taxon>Sordariomycetes</taxon>
        <taxon>Hypocreomycetidae</taxon>
        <taxon>Hypocreales</taxon>
        <taxon>Hypocreaceae</taxon>
        <taxon>Trichoderma</taxon>
    </lineage>
</organism>
<evidence type="ECO:0000256" key="1">
    <source>
        <dbReference type="SAM" id="MobiDB-lite"/>
    </source>
</evidence>
<feature type="compositionally biased region" description="Polar residues" evidence="1">
    <location>
        <begin position="57"/>
        <end position="69"/>
    </location>
</feature>
<reference evidence="2 3" key="1">
    <citation type="submission" date="2018-06" db="EMBL/GenBank/DDBJ databases">
        <title>Genome analysis of cellulolytic fungus Trichoderma lentiforme CFAM-422.</title>
        <authorList>
            <person name="Steindorff A.S."/>
            <person name="Formighieri E.F."/>
            <person name="Midorikawa G.E.O."/>
            <person name="Tamietti M.S."/>
            <person name="Ramos E.Z."/>
            <person name="Silva A.S."/>
            <person name="Bon E.P.S."/>
            <person name="Mendes T.D."/>
            <person name="Damaso M.C.T."/>
            <person name="Favaro L.C.L."/>
        </authorList>
    </citation>
    <scope>NUCLEOTIDE SEQUENCE [LARGE SCALE GENOMIC DNA]</scope>
    <source>
        <strain evidence="2 3">CFAM-422</strain>
    </source>
</reference>
<name>A0A9P4X403_9HYPO</name>